<proteinExistence type="inferred from homology"/>
<reference evidence="11 12" key="1">
    <citation type="journal article" date="2022" name="Gigascience">
        <title>A chromosome-level genome assembly and annotation of the desert horned lizard, Phrynosoma platyrhinos, provides insight into chromosomal rearrangements among reptiles.</title>
        <authorList>
            <person name="Koochekian N."/>
            <person name="Ascanio A."/>
            <person name="Farleigh K."/>
            <person name="Card D.C."/>
            <person name="Schield D.R."/>
            <person name="Castoe T.A."/>
            <person name="Jezkova T."/>
        </authorList>
    </citation>
    <scope>NUCLEOTIDE SEQUENCE [LARGE SCALE GENOMIC DNA]</scope>
    <source>
        <strain evidence="11">NK-2021</strain>
    </source>
</reference>
<evidence type="ECO:0000259" key="10">
    <source>
        <dbReference type="Pfam" id="PF01694"/>
    </source>
</evidence>
<keyword evidence="9" id="KW-0732">Signal</keyword>
<evidence type="ECO:0000256" key="6">
    <source>
        <dbReference type="ARBA" id="ARBA00022989"/>
    </source>
</evidence>
<evidence type="ECO:0000256" key="2">
    <source>
        <dbReference type="ARBA" id="ARBA00009045"/>
    </source>
</evidence>
<name>A0ABQ7T8K2_PHRPL</name>
<organism evidence="11 12">
    <name type="scientific">Phrynosoma platyrhinos</name>
    <name type="common">Desert horned lizard</name>
    <dbReference type="NCBI Taxonomy" id="52577"/>
    <lineage>
        <taxon>Eukaryota</taxon>
        <taxon>Metazoa</taxon>
        <taxon>Chordata</taxon>
        <taxon>Craniata</taxon>
        <taxon>Vertebrata</taxon>
        <taxon>Euteleostomi</taxon>
        <taxon>Lepidosauria</taxon>
        <taxon>Squamata</taxon>
        <taxon>Bifurcata</taxon>
        <taxon>Unidentata</taxon>
        <taxon>Episquamata</taxon>
        <taxon>Toxicofera</taxon>
        <taxon>Iguania</taxon>
        <taxon>Phrynosomatidae</taxon>
        <taxon>Phrynosomatinae</taxon>
        <taxon>Phrynosoma</taxon>
    </lineage>
</organism>
<evidence type="ECO:0000256" key="4">
    <source>
        <dbReference type="ARBA" id="ARBA00022692"/>
    </source>
</evidence>
<evidence type="ECO:0000256" key="3">
    <source>
        <dbReference type="ARBA" id="ARBA00022670"/>
    </source>
</evidence>
<dbReference type="Gene3D" id="1.20.1540.10">
    <property type="entry name" value="Rhomboid-like"/>
    <property type="match status" value="1"/>
</dbReference>
<dbReference type="SUPFAM" id="SSF144091">
    <property type="entry name" value="Rhomboid-like"/>
    <property type="match status" value="1"/>
</dbReference>
<keyword evidence="3" id="KW-0645">Protease</keyword>
<keyword evidence="4 8" id="KW-0812">Transmembrane</keyword>
<dbReference type="InterPro" id="IPR035952">
    <property type="entry name" value="Rhomboid-like_sf"/>
</dbReference>
<protein>
    <recommendedName>
        <fullName evidence="10">Peptidase S54 rhomboid domain-containing protein</fullName>
    </recommendedName>
</protein>
<feature type="chain" id="PRO_5046614914" description="Peptidase S54 rhomboid domain-containing protein" evidence="9">
    <location>
        <begin position="24"/>
        <end position="192"/>
    </location>
</feature>
<sequence>MLPWATLALVALNVALFWHPVRPPTGACLSVRTVWDQGQWGRLFLAPVHHLSAGHLLLNMATLFCLGRQMETEVGSLKTGAVLVALAILGGILHLALNMALAAATGESWYRDHCAVGFSGVLFSLEAMGRQVEPFPVATMANSGFAITTRWLCLLECLALAIFFPRHSLTGHLSGILAGLVFSAVPFRLGIA</sequence>
<dbReference type="Proteomes" id="UP000826234">
    <property type="component" value="Unassembled WGS sequence"/>
</dbReference>
<dbReference type="PANTHER" id="PTHR43066:SF1">
    <property type="entry name" value="RHOMBOID PROTEIN 2"/>
    <property type="match status" value="1"/>
</dbReference>
<evidence type="ECO:0000256" key="5">
    <source>
        <dbReference type="ARBA" id="ARBA00022801"/>
    </source>
</evidence>
<evidence type="ECO:0000256" key="1">
    <source>
        <dbReference type="ARBA" id="ARBA00004141"/>
    </source>
</evidence>
<dbReference type="Pfam" id="PF01694">
    <property type="entry name" value="Rhomboid"/>
    <property type="match status" value="1"/>
</dbReference>
<keyword evidence="12" id="KW-1185">Reference proteome</keyword>
<evidence type="ECO:0000256" key="8">
    <source>
        <dbReference type="SAM" id="Phobius"/>
    </source>
</evidence>
<dbReference type="EMBL" id="JAIPUX010000521">
    <property type="protein sequence ID" value="KAH0626026.1"/>
    <property type="molecule type" value="Genomic_DNA"/>
</dbReference>
<keyword evidence="7 8" id="KW-0472">Membrane</keyword>
<evidence type="ECO:0000313" key="12">
    <source>
        <dbReference type="Proteomes" id="UP000826234"/>
    </source>
</evidence>
<keyword evidence="5" id="KW-0378">Hydrolase</keyword>
<evidence type="ECO:0000256" key="9">
    <source>
        <dbReference type="SAM" id="SignalP"/>
    </source>
</evidence>
<comment type="similarity">
    <text evidence="2">Belongs to the peptidase S54 family.</text>
</comment>
<comment type="caution">
    <text evidence="11">The sequence shown here is derived from an EMBL/GenBank/DDBJ whole genome shotgun (WGS) entry which is preliminary data.</text>
</comment>
<feature type="transmembrane region" description="Helical" evidence="8">
    <location>
        <begin position="170"/>
        <end position="191"/>
    </location>
</feature>
<feature type="transmembrane region" description="Helical" evidence="8">
    <location>
        <begin position="79"/>
        <end position="97"/>
    </location>
</feature>
<keyword evidence="6 8" id="KW-1133">Transmembrane helix</keyword>
<feature type="signal peptide" evidence="9">
    <location>
        <begin position="1"/>
        <end position="23"/>
    </location>
</feature>
<evidence type="ECO:0000313" key="11">
    <source>
        <dbReference type="EMBL" id="KAH0626026.1"/>
    </source>
</evidence>
<feature type="transmembrane region" description="Helical" evidence="8">
    <location>
        <begin position="44"/>
        <end position="67"/>
    </location>
</feature>
<dbReference type="PANTHER" id="PTHR43066">
    <property type="entry name" value="RHOMBOID-RELATED PROTEIN"/>
    <property type="match status" value="1"/>
</dbReference>
<evidence type="ECO:0000256" key="7">
    <source>
        <dbReference type="ARBA" id="ARBA00023136"/>
    </source>
</evidence>
<gene>
    <name evidence="11" type="ORF">JD844_000725</name>
</gene>
<comment type="subcellular location">
    <subcellularLocation>
        <location evidence="1">Membrane</location>
        <topology evidence="1">Multi-pass membrane protein</topology>
    </subcellularLocation>
</comment>
<dbReference type="InterPro" id="IPR022764">
    <property type="entry name" value="Peptidase_S54_rhomboid_dom"/>
</dbReference>
<accession>A0ABQ7T8K2</accession>
<feature type="domain" description="Peptidase S54 rhomboid" evidence="10">
    <location>
        <begin position="38"/>
        <end position="185"/>
    </location>
</feature>